<reference evidence="2 3" key="1">
    <citation type="submission" date="2019-12" db="EMBL/GenBank/DDBJ databases">
        <title>Microbes associate with the intestines of laboratory mice.</title>
        <authorList>
            <person name="Navarre W."/>
            <person name="Wong E."/>
        </authorList>
    </citation>
    <scope>NUCLEOTIDE SEQUENCE [LARGE SCALE GENOMIC DNA]</scope>
    <source>
        <strain evidence="2 3">NM66_B29</strain>
    </source>
</reference>
<dbReference type="EMBL" id="WSRR01000031">
    <property type="protein sequence ID" value="MVX61759.1"/>
    <property type="molecule type" value="Genomic_DNA"/>
</dbReference>
<evidence type="ECO:0000259" key="1">
    <source>
        <dbReference type="PROSITE" id="PS51063"/>
    </source>
</evidence>
<gene>
    <name evidence="2" type="ORF">GKZ27_09910</name>
</gene>
<proteinExistence type="predicted"/>
<name>A0A6N8JS76_9ACTN</name>
<dbReference type="AlphaFoldDB" id="A0A6N8JS76"/>
<dbReference type="GO" id="GO:0006355">
    <property type="term" value="P:regulation of DNA-templated transcription"/>
    <property type="evidence" value="ECO:0007669"/>
    <property type="project" value="InterPro"/>
</dbReference>
<feature type="domain" description="HTH crp-type" evidence="1">
    <location>
        <begin position="209"/>
        <end position="280"/>
    </location>
</feature>
<dbReference type="Gene3D" id="2.60.120.10">
    <property type="entry name" value="Jelly Rolls"/>
    <property type="match status" value="1"/>
</dbReference>
<organism evidence="2 3">
    <name type="scientific">Adlercreutzia mucosicola</name>
    <dbReference type="NCBI Taxonomy" id="580026"/>
    <lineage>
        <taxon>Bacteria</taxon>
        <taxon>Bacillati</taxon>
        <taxon>Actinomycetota</taxon>
        <taxon>Coriobacteriia</taxon>
        <taxon>Eggerthellales</taxon>
        <taxon>Eggerthellaceae</taxon>
        <taxon>Adlercreutzia</taxon>
    </lineage>
</organism>
<dbReference type="GO" id="GO:0003677">
    <property type="term" value="F:DNA binding"/>
    <property type="evidence" value="ECO:0007669"/>
    <property type="project" value="InterPro"/>
</dbReference>
<protein>
    <submittedName>
        <fullName evidence="2">Helix-turn-helix domain-containing protein</fullName>
    </submittedName>
</protein>
<dbReference type="Proteomes" id="UP000463388">
    <property type="component" value="Unassembled WGS sequence"/>
</dbReference>
<dbReference type="PROSITE" id="PS51063">
    <property type="entry name" value="HTH_CRP_2"/>
    <property type="match status" value="1"/>
</dbReference>
<dbReference type="SUPFAM" id="SSF46785">
    <property type="entry name" value="Winged helix' DNA-binding domain"/>
    <property type="match status" value="1"/>
</dbReference>
<dbReference type="InterPro" id="IPR014710">
    <property type="entry name" value="RmlC-like_jellyroll"/>
</dbReference>
<sequence length="304" mass="33232">MRYPSMVGVVVTIMKAPFCVVSEGKYIVFQGGLSKAIMGAFGEGGLMKPSDMIDRTRYEALHCPVRQFCPLAFLCAKRLHDGRHLLPAIAEVGYHEMVWTDLTVRRRVYVVRRGLLVNKCFVNNGVEVPQALFAPGSVAGIPDIYVPYVASDFYFFVGLVPGQLCDFDGEVVRSQIDALGVPEAQMVLSRISLNCTTSMYGQSLTFAHPRAREKVVSVLLRLESAFARCADFTGEVPIAHDDVAFLAGLERATASRELKALAKEGLIGLGYRRIDVLPGLRAAYGGLIEASLPFYGNDWSAVSA</sequence>
<dbReference type="Pfam" id="PF13545">
    <property type="entry name" value="HTH_Crp_2"/>
    <property type="match status" value="1"/>
</dbReference>
<evidence type="ECO:0000313" key="2">
    <source>
        <dbReference type="EMBL" id="MVX61759.1"/>
    </source>
</evidence>
<keyword evidence="3" id="KW-1185">Reference proteome</keyword>
<comment type="caution">
    <text evidence="2">The sequence shown here is derived from an EMBL/GenBank/DDBJ whole genome shotgun (WGS) entry which is preliminary data.</text>
</comment>
<dbReference type="InterPro" id="IPR036390">
    <property type="entry name" value="WH_DNA-bd_sf"/>
</dbReference>
<evidence type="ECO:0000313" key="3">
    <source>
        <dbReference type="Proteomes" id="UP000463388"/>
    </source>
</evidence>
<dbReference type="InterPro" id="IPR012318">
    <property type="entry name" value="HTH_CRP"/>
</dbReference>
<accession>A0A6N8JS76</accession>